<name>A0A7S2CUA3_9EUKA</name>
<evidence type="ECO:0000256" key="1">
    <source>
        <dbReference type="SAM" id="Phobius"/>
    </source>
</evidence>
<organism evidence="2">
    <name type="scientific">Haptolina brevifila</name>
    <dbReference type="NCBI Taxonomy" id="156173"/>
    <lineage>
        <taxon>Eukaryota</taxon>
        <taxon>Haptista</taxon>
        <taxon>Haptophyta</taxon>
        <taxon>Prymnesiophyceae</taxon>
        <taxon>Prymnesiales</taxon>
        <taxon>Prymnesiaceae</taxon>
        <taxon>Haptolina</taxon>
    </lineage>
</organism>
<dbReference type="EMBL" id="HBGU01021099">
    <property type="protein sequence ID" value="CAD9435429.1"/>
    <property type="molecule type" value="Transcribed_RNA"/>
</dbReference>
<feature type="transmembrane region" description="Helical" evidence="1">
    <location>
        <begin position="12"/>
        <end position="32"/>
    </location>
</feature>
<keyword evidence="1" id="KW-1133">Transmembrane helix</keyword>
<keyword evidence="1" id="KW-0472">Membrane</keyword>
<gene>
    <name evidence="2" type="ORF">CBRE1094_LOCUS11562</name>
</gene>
<protein>
    <submittedName>
        <fullName evidence="2">Uncharacterized protein</fullName>
    </submittedName>
</protein>
<evidence type="ECO:0000313" key="2">
    <source>
        <dbReference type="EMBL" id="CAD9435429.1"/>
    </source>
</evidence>
<feature type="transmembrane region" description="Helical" evidence="1">
    <location>
        <begin position="60"/>
        <end position="81"/>
    </location>
</feature>
<reference evidence="2" key="1">
    <citation type="submission" date="2021-01" db="EMBL/GenBank/DDBJ databases">
        <authorList>
            <person name="Corre E."/>
            <person name="Pelletier E."/>
            <person name="Niang G."/>
            <person name="Scheremetjew M."/>
            <person name="Finn R."/>
            <person name="Kale V."/>
            <person name="Holt S."/>
            <person name="Cochrane G."/>
            <person name="Meng A."/>
            <person name="Brown T."/>
            <person name="Cohen L."/>
        </authorList>
    </citation>
    <scope>NUCLEOTIDE SEQUENCE</scope>
    <source>
        <strain evidence="2">UTEX LB 985</strain>
    </source>
</reference>
<accession>A0A7S2CUA3</accession>
<keyword evidence="1" id="KW-0812">Transmembrane</keyword>
<feature type="transmembrane region" description="Helical" evidence="1">
    <location>
        <begin position="125"/>
        <end position="146"/>
    </location>
</feature>
<proteinExistence type="predicted"/>
<sequence>MTQLEAPVTMDGRLRAALIAHAAYFSMLPFLFEGGLDVANVILDTIGISPGSVPSDPDNLFWQMTNLCGELFFVAAMAYLLMARLSSVPRWALLVPLSQVAYNLKNHLVWLVLFRYFSPTGTPNLFMLADFLFIFPVSLIYVSAYLGEAGKGMV</sequence>
<dbReference type="AlphaFoldDB" id="A0A7S2CUA3"/>